<dbReference type="PANTHER" id="PTHR23193:SF23">
    <property type="entry name" value="NUCLEAR PORE COMPLEX PROTEIN NUP153"/>
    <property type="match status" value="1"/>
</dbReference>
<feature type="compositionally biased region" description="Acidic residues" evidence="4">
    <location>
        <begin position="1163"/>
        <end position="1174"/>
    </location>
</feature>
<dbReference type="PANTHER" id="PTHR23193">
    <property type="entry name" value="NUCLEAR PORE COMPLEX PROTEIN NUP"/>
    <property type="match status" value="1"/>
</dbReference>
<evidence type="ECO:0000256" key="2">
    <source>
        <dbReference type="ARBA" id="ARBA00022448"/>
    </source>
</evidence>
<feature type="compositionally biased region" description="Polar residues" evidence="4">
    <location>
        <begin position="589"/>
        <end position="600"/>
    </location>
</feature>
<dbReference type="OrthoDB" id="248320at2759"/>
<feature type="compositionally biased region" description="Polar residues" evidence="4">
    <location>
        <begin position="780"/>
        <end position="819"/>
    </location>
</feature>
<feature type="compositionally biased region" description="Low complexity" evidence="4">
    <location>
        <begin position="469"/>
        <end position="479"/>
    </location>
</feature>
<dbReference type="GO" id="GO:0006606">
    <property type="term" value="P:protein import into nucleus"/>
    <property type="evidence" value="ECO:0007669"/>
    <property type="project" value="TreeGrafter"/>
</dbReference>
<feature type="compositionally biased region" description="Polar residues" evidence="4">
    <location>
        <begin position="855"/>
        <end position="866"/>
    </location>
</feature>
<accession>A0A9W9K1S4</accession>
<feature type="compositionally biased region" description="Polar residues" evidence="4">
    <location>
        <begin position="664"/>
        <end position="686"/>
    </location>
</feature>
<feature type="region of interest" description="Disordered" evidence="4">
    <location>
        <begin position="469"/>
        <end position="609"/>
    </location>
</feature>
<dbReference type="FunFam" id="2.130.10.10:FF:000645">
    <property type="entry name" value="Putative nuclear pore complex subunit Nup159"/>
    <property type="match status" value="1"/>
</dbReference>
<feature type="compositionally biased region" description="Low complexity" evidence="4">
    <location>
        <begin position="822"/>
        <end position="835"/>
    </location>
</feature>
<feature type="compositionally biased region" description="Acidic residues" evidence="4">
    <location>
        <begin position="1003"/>
        <end position="1019"/>
    </location>
</feature>
<evidence type="ECO:0000256" key="1">
    <source>
        <dbReference type="ARBA" id="ARBA00004123"/>
    </source>
</evidence>
<dbReference type="InterPro" id="IPR026054">
    <property type="entry name" value="Nucleoporin"/>
</dbReference>
<keyword evidence="3" id="KW-0539">Nucleus</keyword>
<dbReference type="InterPro" id="IPR015943">
    <property type="entry name" value="WD40/YVTN_repeat-like_dom_sf"/>
</dbReference>
<dbReference type="Pfam" id="PF16755">
    <property type="entry name" value="Beta-prop_NUP159_NUP214"/>
    <property type="match status" value="1"/>
</dbReference>
<organism evidence="6 7">
    <name type="scientific">Penicillium argentinense</name>
    <dbReference type="NCBI Taxonomy" id="1131581"/>
    <lineage>
        <taxon>Eukaryota</taxon>
        <taxon>Fungi</taxon>
        <taxon>Dikarya</taxon>
        <taxon>Ascomycota</taxon>
        <taxon>Pezizomycotina</taxon>
        <taxon>Eurotiomycetes</taxon>
        <taxon>Eurotiomycetidae</taxon>
        <taxon>Eurotiales</taxon>
        <taxon>Aspergillaceae</taxon>
        <taxon>Penicillium</taxon>
    </lineage>
</organism>
<reference evidence="6" key="1">
    <citation type="submission" date="2022-11" db="EMBL/GenBank/DDBJ databases">
        <authorList>
            <person name="Petersen C."/>
        </authorList>
    </citation>
    <scope>NUCLEOTIDE SEQUENCE</scope>
    <source>
        <strain evidence="6">IBT 30761</strain>
    </source>
</reference>
<dbReference type="RefSeq" id="XP_056471921.1">
    <property type="nucleotide sequence ID" value="XM_056621115.1"/>
</dbReference>
<feature type="compositionally biased region" description="Polar residues" evidence="4">
    <location>
        <begin position="1088"/>
        <end position="1112"/>
    </location>
</feature>
<dbReference type="GO" id="GO:0006405">
    <property type="term" value="P:RNA export from nucleus"/>
    <property type="evidence" value="ECO:0007669"/>
    <property type="project" value="TreeGrafter"/>
</dbReference>
<dbReference type="SUPFAM" id="SSF117289">
    <property type="entry name" value="Nucleoporin domain"/>
    <property type="match status" value="1"/>
</dbReference>
<evidence type="ECO:0000313" key="6">
    <source>
        <dbReference type="EMBL" id="KAJ5089939.1"/>
    </source>
</evidence>
<feature type="compositionally biased region" description="Low complexity" evidence="4">
    <location>
        <begin position="735"/>
        <end position="745"/>
    </location>
</feature>
<dbReference type="GO" id="GO:0008139">
    <property type="term" value="F:nuclear localization sequence binding"/>
    <property type="evidence" value="ECO:0007669"/>
    <property type="project" value="TreeGrafter"/>
</dbReference>
<dbReference type="Gene3D" id="2.130.10.10">
    <property type="entry name" value="YVTN repeat-like/Quinoprotein amine dehydrogenase"/>
    <property type="match status" value="1"/>
</dbReference>
<feature type="compositionally biased region" description="Polar residues" evidence="4">
    <location>
        <begin position="836"/>
        <end position="847"/>
    </location>
</feature>
<reference evidence="6" key="2">
    <citation type="journal article" date="2023" name="IMA Fungus">
        <title>Comparative genomic study of the Penicillium genus elucidates a diverse pangenome and 15 lateral gene transfer events.</title>
        <authorList>
            <person name="Petersen C."/>
            <person name="Sorensen T."/>
            <person name="Nielsen M.R."/>
            <person name="Sondergaard T.E."/>
            <person name="Sorensen J.L."/>
            <person name="Fitzpatrick D.A."/>
            <person name="Frisvad J.C."/>
            <person name="Nielsen K.L."/>
        </authorList>
    </citation>
    <scope>NUCLEOTIDE SEQUENCE</scope>
    <source>
        <strain evidence="6">IBT 30761</strain>
    </source>
</reference>
<keyword evidence="7" id="KW-1185">Reference proteome</keyword>
<proteinExistence type="predicted"/>
<evidence type="ECO:0000256" key="4">
    <source>
        <dbReference type="SAM" id="MobiDB-lite"/>
    </source>
</evidence>
<feature type="compositionally biased region" description="Polar residues" evidence="4">
    <location>
        <begin position="884"/>
        <end position="893"/>
    </location>
</feature>
<protein>
    <recommendedName>
        <fullName evidence="5">Nucleoporin Nup159/Nup146 N-terminal domain-containing protein</fullName>
    </recommendedName>
</protein>
<gene>
    <name evidence="6" type="ORF">N7532_008623</name>
</gene>
<name>A0A9W9K1S4_9EURO</name>
<dbReference type="GeneID" id="81360094"/>
<dbReference type="Proteomes" id="UP001149074">
    <property type="component" value="Unassembled WGS sequence"/>
</dbReference>
<evidence type="ECO:0000256" key="3">
    <source>
        <dbReference type="ARBA" id="ARBA00023242"/>
    </source>
</evidence>
<dbReference type="GO" id="GO:0005643">
    <property type="term" value="C:nuclear pore"/>
    <property type="evidence" value="ECO:0007669"/>
    <property type="project" value="TreeGrafter"/>
</dbReference>
<dbReference type="InterPro" id="IPR039462">
    <property type="entry name" value="Nup159/Nup146_N"/>
</dbReference>
<feature type="compositionally biased region" description="Polar residues" evidence="4">
    <location>
        <begin position="1036"/>
        <end position="1046"/>
    </location>
</feature>
<keyword evidence="2" id="KW-0813">Transport</keyword>
<feature type="compositionally biased region" description="Basic and acidic residues" evidence="4">
    <location>
        <begin position="1140"/>
        <end position="1156"/>
    </location>
</feature>
<comment type="caution">
    <text evidence="6">The sequence shown here is derived from an EMBL/GenBank/DDBJ whole genome shotgun (WGS) entry which is preliminary data.</text>
</comment>
<evidence type="ECO:0000313" key="7">
    <source>
        <dbReference type="Proteomes" id="UP001149074"/>
    </source>
</evidence>
<evidence type="ECO:0000259" key="5">
    <source>
        <dbReference type="Pfam" id="PF16755"/>
    </source>
</evidence>
<feature type="region of interest" description="Disordered" evidence="4">
    <location>
        <begin position="631"/>
        <end position="1174"/>
    </location>
</feature>
<dbReference type="EMBL" id="JAPQKI010000009">
    <property type="protein sequence ID" value="KAJ5089939.1"/>
    <property type="molecule type" value="Genomic_DNA"/>
</dbReference>
<dbReference type="GO" id="GO:0017056">
    <property type="term" value="F:structural constituent of nuclear pore"/>
    <property type="evidence" value="ECO:0007669"/>
    <property type="project" value="TreeGrafter"/>
</dbReference>
<feature type="domain" description="Nucleoporin Nup159/Nup146 N-terminal" evidence="5">
    <location>
        <begin position="55"/>
        <end position="439"/>
    </location>
</feature>
<feature type="compositionally biased region" description="Low complexity" evidence="4">
    <location>
        <begin position="687"/>
        <end position="701"/>
    </location>
</feature>
<feature type="compositionally biased region" description="Low complexity" evidence="4">
    <location>
        <begin position="507"/>
        <end position="555"/>
    </location>
</feature>
<feature type="region of interest" description="Disordered" evidence="4">
    <location>
        <begin position="1433"/>
        <end position="1486"/>
    </location>
</feature>
<sequence>MAFNSGNSAPAGGSAQAELGPELSDAFTDEIGFKGVSGDANIRFLPTPWPDDALPAPTSSLLAVAQTKGLAVAAGPDVLVVATTESIRQAIQAPTGQEKLKTKPFEPLATIPLPARPTHIAFNASDDALILATENGSQISVFQTSSLVNETAQPALSVSTTGASIRSLVPNPDPTSNLVALVTVNGELLVADLKAGSLVSGANGQVLRNGVSCVAWSNKGKQLVAGLADGTADQMTADGTKKDQIPRPTDLEGEYHVSSVAWLENDVFFMVFTPNALEDEGGIPPSSYYIINRRKGAPFLIQKLPEICSTLGFSMKRTPAYQFITRLRDYKPHMKDVLIVSSTASADVSLVTRPDQPFADDDASKSLVGQFVATEINSDSHKAAVPLKDSTDDTSVIGLAADLTCTENVYAPIQGQEEDIPESSSPLPGLLLLNNDGILSSWWFIYNQAIREKVVYAGLGIVTHDQPATSTASAASPAPQKSGFGQASPAPQQPAFGQTSFGGASPFGTSGFNKSTGGTSFGTTSTMGATAFGKPSGPSFGSPSPMGGGSASAFGKPSAPGATFGTPSQPGSAFGTAGTPGQPAFGQSGFATAGSSFGQPSTSGKSLLGTGSGTAGGGFSSFSGGGGFAGFAAAKPGESPFAKPASESGFGKPSLPSPFGKPQNDASFAPASTNGNGNETKNPFGNPSTTTSFPQPTSTETKNPFGQNTGGFVLGSSFKPDGTAANDGPKPDKPSSGAFSFGGSFDEMVSSPGKASPSPPVSEPMDSGEDGTGFVPPVKNESTSVFGKPSSRTTCLSGNLTPLNAKSESTVETSKSNFSIFGGASNDAASAAQNQVTSPLSAPSDKTATPKREGSVSTPTFGSSYDTPLPPDPTSRDSYAPGDTSASSNVSKSSIEDAPLPPDFTGAKKSPQVNDAPLPPDFIAAKKPSPKIDDAPLPPDFTVKKPVPKDDEAPLPPDFIMPKPKKAESPPISAEEAPLPPDFVASKDKPEPAEEAVPVPDASDADSEGDGSDFSDSGEEITHDETKIPSPKDSAESSFSAISEKSATGGLFSGLSKSVAPKHGQQLPRQLFGEIPKQPLLPPPGPVAQNNREPYRSPSPTRVGSKKSTLLSQKPEVRKEAGSALATRKASLTQMAQRDGLLRKESLASQEEEARAKQTAQSQEEDVLFLSDDDEDERLREDLARPLEPVATLDPFLPHQSYTGETAKPGISGMVERLYRDINSMIDTLGINARSLDSYMLYQQSSKTSEPSELAEILKGDQPANILDKKLYLLDINNFEELVVALNETLHYARIQNVEEKLERCREILAKEVVNMRSQFSTIRKTLDAHTDTGSILAAPLSAEQATLQQDLRSTFADFQTKMADLEQGVSLLRAKMADIPRPDGSTTSSRKRPTVEAVASTISTMMAMAESKSSDIDVLESQMRKMGLDISSAAPSHEESPFTTPRKNAGRFPATPGSRGSIDGSAYHTPDSASRGINFRGSINGSARHSRLRSVEGVGPVIQEESARWKTKNSRRQQLIGNLKAAFEKKKDKVRPVDDDWVVVDKP</sequence>
<comment type="subcellular location">
    <subcellularLocation>
        <location evidence="1">Nucleus</location>
    </subcellularLocation>
</comment>